<dbReference type="PANTHER" id="PTHR47286">
    <property type="entry name" value="F3I6.9 PROTEIN"/>
    <property type="match status" value="1"/>
</dbReference>
<sequence length="199" mass="22413">MKPKTSALLDYLANRYHVPNNHTIGRPKPAGTFGDMKEDMARIKIISMGTLAILENKYLEEVEKCSTPGSVAMKKAYFEAHYKNIAAQKVEIMEEEQRMGEDLFRSDTPCKENSINNDYGTEVEFGTLGGVEEEGDDLPDGPKSSEFEGAVWVSDENQYVEPQAQLEVEFNLTNEDRSYVGFLVQSRTYGCFSTRKPSN</sequence>
<reference evidence="1 2" key="1">
    <citation type="submission" date="2020-10" db="EMBL/GenBank/DDBJ databases">
        <title>The Coptis chinensis genome and diversification of protoberbering-type alkaloids.</title>
        <authorList>
            <person name="Wang B."/>
            <person name="Shu S."/>
            <person name="Song C."/>
            <person name="Liu Y."/>
        </authorList>
    </citation>
    <scope>NUCLEOTIDE SEQUENCE [LARGE SCALE GENOMIC DNA]</scope>
    <source>
        <strain evidence="1">HL-2020</strain>
        <tissue evidence="1">Leaf</tissue>
    </source>
</reference>
<dbReference type="EMBL" id="JADFTS010000003">
    <property type="protein sequence ID" value="KAF9617491.1"/>
    <property type="molecule type" value="Genomic_DNA"/>
</dbReference>
<evidence type="ECO:0000313" key="1">
    <source>
        <dbReference type="EMBL" id="KAF9617491.1"/>
    </source>
</evidence>
<keyword evidence="2" id="KW-1185">Reference proteome</keyword>
<dbReference type="PANTHER" id="PTHR47286:SF2">
    <property type="entry name" value="F3I6.9 PROTEIN"/>
    <property type="match status" value="1"/>
</dbReference>
<dbReference type="AlphaFoldDB" id="A0A835IGP8"/>
<protein>
    <submittedName>
        <fullName evidence="1">Uncharacterized protein</fullName>
    </submittedName>
</protein>
<dbReference type="OrthoDB" id="621651at2759"/>
<name>A0A835IGP8_9MAGN</name>
<accession>A0A835IGP8</accession>
<proteinExistence type="predicted"/>
<comment type="caution">
    <text evidence="1">The sequence shown here is derived from an EMBL/GenBank/DDBJ whole genome shotgun (WGS) entry which is preliminary data.</text>
</comment>
<gene>
    <name evidence="1" type="ORF">IFM89_036650</name>
</gene>
<organism evidence="1 2">
    <name type="scientific">Coptis chinensis</name>
    <dbReference type="NCBI Taxonomy" id="261450"/>
    <lineage>
        <taxon>Eukaryota</taxon>
        <taxon>Viridiplantae</taxon>
        <taxon>Streptophyta</taxon>
        <taxon>Embryophyta</taxon>
        <taxon>Tracheophyta</taxon>
        <taxon>Spermatophyta</taxon>
        <taxon>Magnoliopsida</taxon>
        <taxon>Ranunculales</taxon>
        <taxon>Ranunculaceae</taxon>
        <taxon>Coptidoideae</taxon>
        <taxon>Coptis</taxon>
    </lineage>
</organism>
<evidence type="ECO:0000313" key="2">
    <source>
        <dbReference type="Proteomes" id="UP000631114"/>
    </source>
</evidence>
<dbReference type="Proteomes" id="UP000631114">
    <property type="component" value="Unassembled WGS sequence"/>
</dbReference>